<feature type="domain" description="Carboxyltransferase" evidence="4">
    <location>
        <begin position="26"/>
        <end position="294"/>
    </location>
</feature>
<dbReference type="Proteomes" id="UP000640930">
    <property type="component" value="Unassembled WGS sequence"/>
</dbReference>
<evidence type="ECO:0000313" key="5">
    <source>
        <dbReference type="EMBL" id="MBD8026382.1"/>
    </source>
</evidence>
<keyword evidence="1" id="KW-0547">Nucleotide-binding</keyword>
<evidence type="ECO:0000259" key="4">
    <source>
        <dbReference type="SMART" id="SM00797"/>
    </source>
</evidence>
<dbReference type="SUPFAM" id="SSF50891">
    <property type="entry name" value="Cyclophilin-like"/>
    <property type="match status" value="1"/>
</dbReference>
<dbReference type="RefSeq" id="WP_191706887.1">
    <property type="nucleotide sequence ID" value="NZ_JACSQA010000007.1"/>
</dbReference>
<dbReference type="Pfam" id="PF02626">
    <property type="entry name" value="CT_A_B"/>
    <property type="match status" value="1"/>
</dbReference>
<gene>
    <name evidence="5" type="ORF">H9636_06890</name>
</gene>
<evidence type="ECO:0000256" key="1">
    <source>
        <dbReference type="ARBA" id="ARBA00022741"/>
    </source>
</evidence>
<evidence type="ECO:0000313" key="6">
    <source>
        <dbReference type="Proteomes" id="UP000640930"/>
    </source>
</evidence>
<dbReference type="PANTHER" id="PTHR43309:SF5">
    <property type="entry name" value="5-OXOPROLINASE SUBUNIT C"/>
    <property type="match status" value="1"/>
</dbReference>
<dbReference type="PANTHER" id="PTHR43309">
    <property type="entry name" value="5-OXOPROLINASE SUBUNIT C"/>
    <property type="match status" value="1"/>
</dbReference>
<keyword evidence="3" id="KW-0067">ATP-binding</keyword>
<evidence type="ECO:0000256" key="3">
    <source>
        <dbReference type="ARBA" id="ARBA00022840"/>
    </source>
</evidence>
<organism evidence="5 6">
    <name type="scientific">Ureibacillus galli</name>
    <dbReference type="NCBI Taxonomy" id="2762222"/>
    <lineage>
        <taxon>Bacteria</taxon>
        <taxon>Bacillati</taxon>
        <taxon>Bacillota</taxon>
        <taxon>Bacilli</taxon>
        <taxon>Bacillales</taxon>
        <taxon>Caryophanaceae</taxon>
        <taxon>Ureibacillus</taxon>
    </lineage>
</organism>
<name>A0ABR8XB54_9BACL</name>
<dbReference type="InterPro" id="IPR052708">
    <property type="entry name" value="PxpC"/>
</dbReference>
<dbReference type="Gene3D" id="2.40.100.10">
    <property type="entry name" value="Cyclophilin-like"/>
    <property type="match status" value="1"/>
</dbReference>
<keyword evidence="2" id="KW-0378">Hydrolase</keyword>
<protein>
    <submittedName>
        <fullName evidence="5">Biotin-dependent carboxyltransferase family protein</fullName>
    </submittedName>
</protein>
<proteinExistence type="predicted"/>
<dbReference type="SMART" id="SM00797">
    <property type="entry name" value="AHS2"/>
    <property type="match status" value="1"/>
</dbReference>
<keyword evidence="6" id="KW-1185">Reference proteome</keyword>
<dbReference type="NCBIfam" id="TIGR00724">
    <property type="entry name" value="urea_amlyse_rel"/>
    <property type="match status" value="1"/>
</dbReference>
<sequence>MKPLLKVVRKGVYSSLQDNGRFGYRRFGIPTAGPMDPLSFQLGNKIAENVGENAALEIFYGGMTFQSVATHEYVLVGANMNATVNGRGINPWKTFVLKEGDLLKLKFSSDGAIAYLIPIGGFKGREILNSQSNYLKANIGSPITEGMILYGENFPLNKYRKGLYSKWIPSFSNEKAVRVVVSHHIHHFMEQDIERFFSSTYQLSTGDRMGYYLQGPPIQTKRKVDLLSEPTMFGTIQVPSNGQPIVLMADAQTVGGYPTIGKIVEEDLWKVAQLRIGECISFRKETFDGKAIND</sequence>
<dbReference type="EMBL" id="JACSQA010000007">
    <property type="protein sequence ID" value="MBD8026382.1"/>
    <property type="molecule type" value="Genomic_DNA"/>
</dbReference>
<accession>A0ABR8XB54</accession>
<reference evidence="5 6" key="1">
    <citation type="submission" date="2020-08" db="EMBL/GenBank/DDBJ databases">
        <title>A Genomic Blueprint of the Chicken Gut Microbiome.</title>
        <authorList>
            <person name="Gilroy R."/>
            <person name="Ravi A."/>
            <person name="Getino M."/>
            <person name="Pursley I."/>
            <person name="Horton D.L."/>
            <person name="Alikhan N.-F."/>
            <person name="Baker D."/>
            <person name="Gharbi K."/>
            <person name="Hall N."/>
            <person name="Watson M."/>
            <person name="Adriaenssens E.M."/>
            <person name="Foster-Nyarko E."/>
            <person name="Jarju S."/>
            <person name="Secka A."/>
            <person name="Antonio M."/>
            <person name="Oren A."/>
            <person name="Chaudhuri R."/>
            <person name="La Ragione R.M."/>
            <person name="Hildebrand F."/>
            <person name="Pallen M.J."/>
        </authorList>
    </citation>
    <scope>NUCLEOTIDE SEQUENCE [LARGE SCALE GENOMIC DNA]</scope>
    <source>
        <strain evidence="5 6">Re31</strain>
    </source>
</reference>
<dbReference type="InterPro" id="IPR003778">
    <property type="entry name" value="CT_A_B"/>
</dbReference>
<evidence type="ECO:0000256" key="2">
    <source>
        <dbReference type="ARBA" id="ARBA00022801"/>
    </source>
</evidence>
<dbReference type="InterPro" id="IPR029000">
    <property type="entry name" value="Cyclophilin-like_dom_sf"/>
</dbReference>
<comment type="caution">
    <text evidence="5">The sequence shown here is derived from an EMBL/GenBank/DDBJ whole genome shotgun (WGS) entry which is preliminary data.</text>
</comment>